<feature type="compositionally biased region" description="Basic and acidic residues" evidence="1">
    <location>
        <begin position="406"/>
        <end position="439"/>
    </location>
</feature>
<evidence type="ECO:0000313" key="2">
    <source>
        <dbReference type="EMBL" id="GJT16042.1"/>
    </source>
</evidence>
<accession>A0ABQ5BQB7</accession>
<keyword evidence="3" id="KW-1185">Reference proteome</keyword>
<organism evidence="2 3">
    <name type="scientific">Tanacetum coccineum</name>
    <dbReference type="NCBI Taxonomy" id="301880"/>
    <lineage>
        <taxon>Eukaryota</taxon>
        <taxon>Viridiplantae</taxon>
        <taxon>Streptophyta</taxon>
        <taxon>Embryophyta</taxon>
        <taxon>Tracheophyta</taxon>
        <taxon>Spermatophyta</taxon>
        <taxon>Magnoliopsida</taxon>
        <taxon>eudicotyledons</taxon>
        <taxon>Gunneridae</taxon>
        <taxon>Pentapetalae</taxon>
        <taxon>asterids</taxon>
        <taxon>campanulids</taxon>
        <taxon>Asterales</taxon>
        <taxon>Asteraceae</taxon>
        <taxon>Asteroideae</taxon>
        <taxon>Anthemideae</taxon>
        <taxon>Anthemidinae</taxon>
        <taxon>Tanacetum</taxon>
    </lineage>
</organism>
<dbReference type="EMBL" id="BQNB010013442">
    <property type="protein sequence ID" value="GJT16042.1"/>
    <property type="molecule type" value="Genomic_DNA"/>
</dbReference>
<evidence type="ECO:0000313" key="3">
    <source>
        <dbReference type="Proteomes" id="UP001151760"/>
    </source>
</evidence>
<evidence type="ECO:0000256" key="1">
    <source>
        <dbReference type="SAM" id="MobiDB-lite"/>
    </source>
</evidence>
<reference evidence="2" key="1">
    <citation type="journal article" date="2022" name="Int. J. Mol. Sci.">
        <title>Draft Genome of Tanacetum Coccineum: Genomic Comparison of Closely Related Tanacetum-Family Plants.</title>
        <authorList>
            <person name="Yamashiro T."/>
            <person name="Shiraishi A."/>
            <person name="Nakayama K."/>
            <person name="Satake H."/>
        </authorList>
    </citation>
    <scope>NUCLEOTIDE SEQUENCE</scope>
</reference>
<sequence>MLHTSSLKYALTINPTIYTSCIQHFWSTVKAKTVNEEVQLQALVDGKKIVVTEASVRRDLQLEDADGVDCLPNAIIFEQLTLMGVPSDPTNIADEAVTEEPSMQLQELMDFCTKLQQRVLNLENTKTAQAQEITSLKKRVKRSARVFSSEEASLGDQEDASKQGRKIDDIDIDAEITLVDESQGSDNDDLMFDRGVLNDEEVFAGHDMAKKEVSTADPVTTVGEVVTTNNVEVSTASPTAATITNVELTLAQTLAEFKSARPKTKEVVMHETSESITTKTPITSSKDKVIRLQAQFDEEERIAREKEEVNAALIAQWNDIQDKVETNFELAQRLQAEEQEELTIKEKSKLFQQLLKKRRKHFAAKRAEERRNRPPTKAQQRKLFDKAMKRVNTFVDMDTELVGGSEVREEGSETREESSSKRAGDELEQEPSKKQKMEDDKETAELQSMMEVIPDEEEVAVDAIPLATKPPSIVDWKIIKEGKIGYYQIIRADGNSKRYSSMIQMLKSFDREDLETLWKLVKAKHGYTRPEEGYERVLWGDLKTMFEHNIEDTVWRNLLGNKVLIWKLFDSCGVHFVRFQDMHIFMLVEKRYPLTPATITQMLNRKLQTDHCNEMCYQLLKLMIKQLKK</sequence>
<proteinExistence type="predicted"/>
<feature type="region of interest" description="Disordered" evidence="1">
    <location>
        <begin position="147"/>
        <end position="166"/>
    </location>
</feature>
<dbReference type="Proteomes" id="UP001151760">
    <property type="component" value="Unassembled WGS sequence"/>
</dbReference>
<gene>
    <name evidence="2" type="ORF">Tco_0874748</name>
</gene>
<reference evidence="2" key="2">
    <citation type="submission" date="2022-01" db="EMBL/GenBank/DDBJ databases">
        <authorList>
            <person name="Yamashiro T."/>
            <person name="Shiraishi A."/>
            <person name="Satake H."/>
            <person name="Nakayama K."/>
        </authorList>
    </citation>
    <scope>NUCLEOTIDE SEQUENCE</scope>
</reference>
<feature type="region of interest" description="Disordered" evidence="1">
    <location>
        <begin position="361"/>
        <end position="381"/>
    </location>
</feature>
<feature type="region of interest" description="Disordered" evidence="1">
    <location>
        <begin position="400"/>
        <end position="443"/>
    </location>
</feature>
<comment type="caution">
    <text evidence="2">The sequence shown here is derived from an EMBL/GenBank/DDBJ whole genome shotgun (WGS) entry which is preliminary data.</text>
</comment>
<protein>
    <submittedName>
        <fullName evidence="2">Uncharacterized protein</fullName>
    </submittedName>
</protein>
<name>A0ABQ5BQB7_9ASTR</name>